<organism evidence="3 4">
    <name type="scientific">Chytriomyces confervae</name>
    <dbReference type="NCBI Taxonomy" id="246404"/>
    <lineage>
        <taxon>Eukaryota</taxon>
        <taxon>Fungi</taxon>
        <taxon>Fungi incertae sedis</taxon>
        <taxon>Chytridiomycota</taxon>
        <taxon>Chytridiomycota incertae sedis</taxon>
        <taxon>Chytridiomycetes</taxon>
        <taxon>Chytridiales</taxon>
        <taxon>Chytriomycetaceae</taxon>
        <taxon>Chytriomyces</taxon>
    </lineage>
</organism>
<feature type="compositionally biased region" description="Polar residues" evidence="2">
    <location>
        <begin position="319"/>
        <end position="340"/>
    </location>
</feature>
<keyword evidence="1" id="KW-0175">Coiled coil</keyword>
<proteinExistence type="predicted"/>
<keyword evidence="4" id="KW-1185">Reference proteome</keyword>
<feature type="coiled-coil region" evidence="1">
    <location>
        <begin position="105"/>
        <end position="134"/>
    </location>
</feature>
<name>A0A507EV64_9FUNG</name>
<dbReference type="AlphaFoldDB" id="A0A507EV64"/>
<evidence type="ECO:0000313" key="3">
    <source>
        <dbReference type="EMBL" id="TPX67983.1"/>
    </source>
</evidence>
<dbReference type="Proteomes" id="UP000320333">
    <property type="component" value="Unassembled WGS sequence"/>
</dbReference>
<feature type="compositionally biased region" description="Polar residues" evidence="2">
    <location>
        <begin position="36"/>
        <end position="62"/>
    </location>
</feature>
<evidence type="ECO:0000256" key="2">
    <source>
        <dbReference type="SAM" id="MobiDB-lite"/>
    </source>
</evidence>
<gene>
    <name evidence="3" type="ORF">CcCBS67573_g07338</name>
</gene>
<sequence length="349" mass="40009">MTMEAQDAIAAFAQMDLHTNDDAFSRWLARKKKRAQLQNSRTLQQKDTLNQKANTDVHTTADASPRITEHSSVLRSNQTAASRQAQLDEMLKKRTRSQKAFIAWLERKEEARLQAEEKEQREKQAAELLFLEQQKAEQIKAARVEAALKRWSQDKLEENRKRVEKEQTDRALQQQKERQKREQAKIAFKNWRKRVEQEEKDTAAHPSNIPFAKHTSRWIDIPVDHVPPPPKSKTAYLHPSKELPILAPHNLYKDYSLYQQMAPSYLIKYPTQVASGGVGLSLNQFDVPCSNSSPSELKNEQPPQNPRLRARTASVKPKVSSTRIRTASVQPTFGSASTNRIPPHAKTRV</sequence>
<evidence type="ECO:0000313" key="4">
    <source>
        <dbReference type="Proteomes" id="UP000320333"/>
    </source>
</evidence>
<protein>
    <submittedName>
        <fullName evidence="3">Uncharacterized protein</fullName>
    </submittedName>
</protein>
<feature type="compositionally biased region" description="Polar residues" evidence="2">
    <location>
        <begin position="70"/>
        <end position="81"/>
    </location>
</feature>
<evidence type="ECO:0000256" key="1">
    <source>
        <dbReference type="SAM" id="Coils"/>
    </source>
</evidence>
<feature type="region of interest" description="Disordered" evidence="2">
    <location>
        <begin position="290"/>
        <end position="349"/>
    </location>
</feature>
<reference evidence="3 4" key="1">
    <citation type="journal article" date="2019" name="Sci. Rep.">
        <title>Comparative genomics of chytrid fungi reveal insights into the obligate biotrophic and pathogenic lifestyle of Synchytrium endobioticum.</title>
        <authorList>
            <person name="van de Vossenberg B.T.L.H."/>
            <person name="Warris S."/>
            <person name="Nguyen H.D.T."/>
            <person name="van Gent-Pelzer M.P.E."/>
            <person name="Joly D.L."/>
            <person name="van de Geest H.C."/>
            <person name="Bonants P.J.M."/>
            <person name="Smith D.S."/>
            <person name="Levesque C.A."/>
            <person name="van der Lee T.A.J."/>
        </authorList>
    </citation>
    <scope>NUCLEOTIDE SEQUENCE [LARGE SCALE GENOMIC DNA]</scope>
    <source>
        <strain evidence="3 4">CBS 675.73</strain>
    </source>
</reference>
<feature type="region of interest" description="Disordered" evidence="2">
    <location>
        <begin position="157"/>
        <end position="184"/>
    </location>
</feature>
<dbReference type="OrthoDB" id="2128157at2759"/>
<comment type="caution">
    <text evidence="3">The sequence shown here is derived from an EMBL/GenBank/DDBJ whole genome shotgun (WGS) entry which is preliminary data.</text>
</comment>
<accession>A0A507EV64</accession>
<dbReference type="EMBL" id="QEAP01000372">
    <property type="protein sequence ID" value="TPX67983.1"/>
    <property type="molecule type" value="Genomic_DNA"/>
</dbReference>
<feature type="region of interest" description="Disordered" evidence="2">
    <location>
        <begin position="35"/>
        <end position="81"/>
    </location>
</feature>